<dbReference type="Gene3D" id="2.20.25.10">
    <property type="match status" value="1"/>
</dbReference>
<proteinExistence type="inferred from homology"/>
<comment type="similarity">
    <text evidence="1">Belongs to the UPF0434 family.</text>
</comment>
<dbReference type="GO" id="GO:0005829">
    <property type="term" value="C:cytosol"/>
    <property type="evidence" value="ECO:0007669"/>
    <property type="project" value="TreeGrafter"/>
</dbReference>
<dbReference type="InterPro" id="IPR005651">
    <property type="entry name" value="Trm112-like"/>
</dbReference>
<dbReference type="Pfam" id="PF03966">
    <property type="entry name" value="Trm112p"/>
    <property type="match status" value="1"/>
</dbReference>
<dbReference type="Proteomes" id="UP000434582">
    <property type="component" value="Unassembled WGS sequence"/>
</dbReference>
<dbReference type="AlphaFoldDB" id="A0A7X1ZGC9"/>
<evidence type="ECO:0000256" key="1">
    <source>
        <dbReference type="HAMAP-Rule" id="MF_01187"/>
    </source>
</evidence>
<reference evidence="2 3" key="1">
    <citation type="submission" date="2019-10" db="EMBL/GenBank/DDBJ databases">
        <title>Draft whole-genome sequence of the purple nonsulfur photosynthetic bacterium Roseospira navarrensis DSM 15114.</title>
        <authorList>
            <person name="Kyndt J.A."/>
            <person name="Meyer T.E."/>
        </authorList>
    </citation>
    <scope>NUCLEOTIDE SEQUENCE [LARGE SCALE GENOMIC DNA]</scope>
    <source>
        <strain evidence="2 3">DSM 15114</strain>
    </source>
</reference>
<dbReference type="HAMAP" id="MF_01187">
    <property type="entry name" value="UPF0434"/>
    <property type="match status" value="1"/>
</dbReference>
<dbReference type="OrthoDB" id="9812205at2"/>
<dbReference type="RefSeq" id="WP_153346155.1">
    <property type="nucleotide sequence ID" value="NZ_WIVE01000068.1"/>
</dbReference>
<organism evidence="2 3">
    <name type="scientific">Roseospira navarrensis</name>
    <dbReference type="NCBI Taxonomy" id="140058"/>
    <lineage>
        <taxon>Bacteria</taxon>
        <taxon>Pseudomonadati</taxon>
        <taxon>Pseudomonadota</taxon>
        <taxon>Alphaproteobacteria</taxon>
        <taxon>Rhodospirillales</taxon>
        <taxon>Rhodospirillaceae</taxon>
        <taxon>Roseospira</taxon>
    </lineage>
</organism>
<evidence type="ECO:0000313" key="2">
    <source>
        <dbReference type="EMBL" id="MQX38068.1"/>
    </source>
</evidence>
<dbReference type="FunFam" id="2.20.25.10:FF:000002">
    <property type="entry name" value="UPF0434 protein YcaR"/>
    <property type="match status" value="1"/>
</dbReference>
<gene>
    <name evidence="2" type="ORF">GHC57_16235</name>
</gene>
<protein>
    <recommendedName>
        <fullName evidence="1">UPF0434 protein GHC57_16235</fullName>
    </recommendedName>
</protein>
<dbReference type="PANTHER" id="PTHR33505">
    <property type="entry name" value="ZGC:162634"/>
    <property type="match status" value="1"/>
</dbReference>
<comment type="caution">
    <text evidence="2">The sequence shown here is derived from an EMBL/GenBank/DDBJ whole genome shotgun (WGS) entry which is preliminary data.</text>
</comment>
<dbReference type="SUPFAM" id="SSF158997">
    <property type="entry name" value="Trm112p-like"/>
    <property type="match status" value="1"/>
</dbReference>
<dbReference type="PANTHER" id="PTHR33505:SF4">
    <property type="entry name" value="PROTEIN PREY, MITOCHONDRIAL"/>
    <property type="match status" value="1"/>
</dbReference>
<sequence>MTDSEIPPAPESGALDTEDLLVDPRLLEILVCPLGKGPLEYDRERRELVSRQAGLAYPIRDGVPIMLIDEARRLDEPDPGQGEPAA</sequence>
<dbReference type="EMBL" id="WIVE01000068">
    <property type="protein sequence ID" value="MQX38068.1"/>
    <property type="molecule type" value="Genomic_DNA"/>
</dbReference>
<accession>A0A7X1ZGC9</accession>
<evidence type="ECO:0000313" key="3">
    <source>
        <dbReference type="Proteomes" id="UP000434582"/>
    </source>
</evidence>
<name>A0A7X1ZGC9_9PROT</name>
<keyword evidence="3" id="KW-1185">Reference proteome</keyword>